<dbReference type="GO" id="GO:0005975">
    <property type="term" value="P:carbohydrate metabolic process"/>
    <property type="evidence" value="ECO:0007669"/>
    <property type="project" value="InterPro"/>
</dbReference>
<comment type="caution">
    <text evidence="3">The sequence shown here is derived from an EMBL/GenBank/DDBJ whole genome shotgun (WGS) entry which is preliminary data.</text>
</comment>
<keyword evidence="2" id="KW-0732">Signal</keyword>
<name>A0A316D531_9BACL</name>
<organism evidence="3 4">
    <name type="scientific">Tumebacillus permanentifrigoris</name>
    <dbReference type="NCBI Taxonomy" id="378543"/>
    <lineage>
        <taxon>Bacteria</taxon>
        <taxon>Bacillati</taxon>
        <taxon>Bacillota</taxon>
        <taxon>Bacilli</taxon>
        <taxon>Bacillales</taxon>
        <taxon>Alicyclobacillaceae</taxon>
        <taxon>Tumebacillus</taxon>
    </lineage>
</organism>
<evidence type="ECO:0000313" key="3">
    <source>
        <dbReference type="EMBL" id="PWK07427.1"/>
    </source>
</evidence>
<dbReference type="AlphaFoldDB" id="A0A316D531"/>
<accession>A0A316D531</accession>
<dbReference type="PROSITE" id="PS51257">
    <property type="entry name" value="PROKAR_LIPOPROTEIN"/>
    <property type="match status" value="1"/>
</dbReference>
<evidence type="ECO:0000313" key="4">
    <source>
        <dbReference type="Proteomes" id="UP000245634"/>
    </source>
</evidence>
<proteinExistence type="predicted"/>
<keyword evidence="4" id="KW-1185">Reference proteome</keyword>
<dbReference type="OrthoDB" id="2748233at2"/>
<protein>
    <submittedName>
        <fullName evidence="3">Uncharacterized protein</fullName>
    </submittedName>
</protein>
<dbReference type="EMBL" id="QGGL01000017">
    <property type="protein sequence ID" value="PWK07427.1"/>
    <property type="molecule type" value="Genomic_DNA"/>
</dbReference>
<feature type="region of interest" description="Disordered" evidence="1">
    <location>
        <begin position="657"/>
        <end position="691"/>
    </location>
</feature>
<dbReference type="Gene3D" id="1.50.10.10">
    <property type="match status" value="1"/>
</dbReference>
<gene>
    <name evidence="3" type="ORF">C7459_11725</name>
</gene>
<dbReference type="SUPFAM" id="SSF48208">
    <property type="entry name" value="Six-hairpin glycosidases"/>
    <property type="match status" value="1"/>
</dbReference>
<dbReference type="RefSeq" id="WP_109690591.1">
    <property type="nucleotide sequence ID" value="NZ_QGGL01000017.1"/>
</dbReference>
<dbReference type="InterPro" id="IPR012341">
    <property type="entry name" value="6hp_glycosidase-like_sf"/>
</dbReference>
<feature type="chain" id="PRO_5038379139" evidence="2">
    <location>
        <begin position="22"/>
        <end position="691"/>
    </location>
</feature>
<feature type="signal peptide" evidence="2">
    <location>
        <begin position="1"/>
        <end position="21"/>
    </location>
</feature>
<reference evidence="3 4" key="1">
    <citation type="submission" date="2018-05" db="EMBL/GenBank/DDBJ databases">
        <title>Genomic Encyclopedia of Type Strains, Phase IV (KMG-IV): sequencing the most valuable type-strain genomes for metagenomic binning, comparative biology and taxonomic classification.</title>
        <authorList>
            <person name="Goeker M."/>
        </authorList>
    </citation>
    <scope>NUCLEOTIDE SEQUENCE [LARGE SCALE GENOMIC DNA]</scope>
    <source>
        <strain evidence="3 4">DSM 18773</strain>
    </source>
</reference>
<evidence type="ECO:0000256" key="1">
    <source>
        <dbReference type="SAM" id="MobiDB-lite"/>
    </source>
</evidence>
<dbReference type="InterPro" id="IPR008928">
    <property type="entry name" value="6-hairpin_glycosidase_sf"/>
</dbReference>
<sequence>MNRSKRNAFLAVLAMSLTATTLVGCNTGEKPEASAEPGKGSGAKALTRTGQTFDTAGNMMAYAEFELSGEPMAERLGLNLDLLDPQKVNDPTPFDYTAGIKSYEYSEEAMYEVVEKSGLGLHLINGPINLTRGANGAESLAKRFQELADATGYNQDEIFQNMYPTMIEYASGDPQYPQKLDLKKFGDAKDGVYTPMIQVDFASTRWNRDKMEKALIPSAYGGVFLKQALWLGDFLGNMHSTEADEETEPTSADADKDGKLRLGVSSTDGFQGMLLTEEVWNKLAYIRDNLFYDASTGKLTPAVGSQYNPSKGFVYLPHKIEVTEEGSNGLYKAGSLKVTDARSLLSDQWSLLWPASEFYGTTDQRPSNPNLNPAFQGVFDGAPFASAPAANLDDKTDNDVKATDPYSVNRDILLNVFSNLKAMHWNADKGSLVSENDGKAQGNTVDPFNVGYTMESLRIFQRAIDGLPVGYASGESAKGLGTEEGKAALDMIKRQGDFLITNLIDSKDGLVANSYDLQAGKADSGVKTLQAQLGAIRGLTAAFLATEDSKYQQAARDLYLATDKAFYDKTNKLYKTKADGSEYKYTPWIAGGLSAMFRMGTDHLKNDQPQTGAAEVLNLKNLTERYTEFYDNVIDGIDLGHGMQASEMWDTGDVYKEGDDSGNSDQDHIYQLQKAGGPNGTAPILLDAELK</sequence>
<evidence type="ECO:0000256" key="2">
    <source>
        <dbReference type="SAM" id="SignalP"/>
    </source>
</evidence>
<dbReference type="Proteomes" id="UP000245634">
    <property type="component" value="Unassembled WGS sequence"/>
</dbReference>